<evidence type="ECO:0000313" key="9">
    <source>
        <dbReference type="Proteomes" id="UP000244884"/>
    </source>
</evidence>
<reference evidence="8 9" key="1">
    <citation type="submission" date="2018-04" db="EMBL/GenBank/DDBJ databases">
        <title>Genome sequence of Buchnera aphidicola from Melaphis sacchari.</title>
        <authorList>
            <person name="Geib S.M."/>
            <person name="Palmer N.A."/>
            <person name="Sattler S.E."/>
            <person name="Sarath G."/>
        </authorList>
    </citation>
    <scope>NUCLEOTIDE SEQUENCE [LARGE SCALE GENOMIC DNA]</scope>
    <source>
        <strain evidence="8 9">LSU</strain>
    </source>
</reference>
<dbReference type="EMBL" id="CP029161">
    <property type="protein sequence ID" value="AWH90269.1"/>
    <property type="molecule type" value="Genomic_DNA"/>
</dbReference>
<dbReference type="GO" id="GO:0043527">
    <property type="term" value="C:tRNA methyltransferase complex"/>
    <property type="evidence" value="ECO:0007669"/>
    <property type="project" value="TreeGrafter"/>
</dbReference>
<evidence type="ECO:0000256" key="6">
    <source>
        <dbReference type="ARBA" id="ARBA00022694"/>
    </source>
</evidence>
<comment type="caution">
    <text evidence="7">Lacks conserved residue(s) required for the propagation of feature annotation.</text>
</comment>
<dbReference type="PANTHER" id="PTHR23417">
    <property type="entry name" value="3-DEOXY-D-MANNO-OCTULOSONIC-ACID TRANSFERASE/TRNA GUANINE-N 7 - -METHYLTRANSFERASE"/>
    <property type="match status" value="1"/>
</dbReference>
<dbReference type="NCBIfam" id="TIGR00091">
    <property type="entry name" value="tRNA (guanosine(46)-N7)-methyltransferase TrmB"/>
    <property type="match status" value="1"/>
</dbReference>
<comment type="pathway">
    <text evidence="7">tRNA modification; N(7)-methylguanine-tRNA biosynthesis.</text>
</comment>
<keyword evidence="4 7" id="KW-0808">Transferase</keyword>
<dbReference type="PANTHER" id="PTHR23417:SF14">
    <property type="entry name" value="PENTACOTRIPEPTIDE-REPEAT REGION OF PRORP DOMAIN-CONTAINING PROTEIN"/>
    <property type="match status" value="1"/>
</dbReference>
<dbReference type="PROSITE" id="PS51625">
    <property type="entry name" value="SAM_MT_TRMB"/>
    <property type="match status" value="1"/>
</dbReference>
<feature type="binding site" evidence="7">
    <location>
        <position position="144"/>
    </location>
    <ligand>
        <name>S-adenosyl-L-methionine</name>
        <dbReference type="ChEBI" id="CHEBI:59789"/>
    </ligand>
</feature>
<dbReference type="UniPathway" id="UPA00989"/>
<keyword evidence="3 7" id="KW-0489">Methyltransferase</keyword>
<dbReference type="AlphaFoldDB" id="A0A2U8DEJ0"/>
<comment type="function">
    <text evidence="2 7">Catalyzes the formation of N(7)-methylguanine at position 46 (m7G46) in tRNA.</text>
</comment>
<dbReference type="Pfam" id="PF02390">
    <property type="entry name" value="Methyltransf_4"/>
    <property type="match status" value="1"/>
</dbReference>
<dbReference type="InterPro" id="IPR003358">
    <property type="entry name" value="tRNA_(Gua-N-7)_MeTrfase_Trmb"/>
</dbReference>
<feature type="binding site" evidence="7">
    <location>
        <position position="121"/>
    </location>
    <ligand>
        <name>S-adenosyl-L-methionine</name>
        <dbReference type="ChEBI" id="CHEBI:59789"/>
    </ligand>
</feature>
<evidence type="ECO:0000256" key="5">
    <source>
        <dbReference type="ARBA" id="ARBA00022691"/>
    </source>
</evidence>
<dbReference type="RefSeq" id="WP_158341038.1">
    <property type="nucleotide sequence ID" value="NZ_CP029161.1"/>
</dbReference>
<name>A0A2U8DEJ0_9GAMM</name>
<keyword evidence="6 7" id="KW-0819">tRNA processing</keyword>
<evidence type="ECO:0000313" key="8">
    <source>
        <dbReference type="EMBL" id="AWH90269.1"/>
    </source>
</evidence>
<comment type="catalytic activity">
    <reaction evidence="1 7">
        <text>guanosine(46) in tRNA + S-adenosyl-L-methionine = N(7)-methylguanosine(46) in tRNA + S-adenosyl-L-homocysteine</text>
        <dbReference type="Rhea" id="RHEA:42708"/>
        <dbReference type="Rhea" id="RHEA-COMP:10188"/>
        <dbReference type="Rhea" id="RHEA-COMP:10189"/>
        <dbReference type="ChEBI" id="CHEBI:57856"/>
        <dbReference type="ChEBI" id="CHEBI:59789"/>
        <dbReference type="ChEBI" id="CHEBI:74269"/>
        <dbReference type="ChEBI" id="CHEBI:74480"/>
        <dbReference type="EC" id="2.1.1.33"/>
    </reaction>
</comment>
<dbReference type="Proteomes" id="UP000244884">
    <property type="component" value="Chromosome"/>
</dbReference>
<keyword evidence="5 7" id="KW-0949">S-adenosyl-L-methionine</keyword>
<dbReference type="HAMAP" id="MF_01057">
    <property type="entry name" value="tRNA_methyltr_TrmB"/>
    <property type="match status" value="1"/>
</dbReference>
<feature type="binding site" evidence="7">
    <location>
        <position position="148"/>
    </location>
    <ligand>
        <name>substrate</name>
    </ligand>
</feature>
<dbReference type="GO" id="GO:0008176">
    <property type="term" value="F:tRNA (guanine(46)-N7)-methyltransferase activity"/>
    <property type="evidence" value="ECO:0007669"/>
    <property type="project" value="UniProtKB-UniRule"/>
</dbReference>
<protein>
    <recommendedName>
        <fullName evidence="7">tRNA (guanine-N(7)-)-methyltransferase</fullName>
        <ecNumber evidence="7">2.1.1.33</ecNumber>
    </recommendedName>
    <alternativeName>
        <fullName evidence="7">tRNA (guanine(46)-N(7))-methyltransferase</fullName>
    </alternativeName>
    <alternativeName>
        <fullName evidence="7">tRNA(m7G46)-methyltransferase</fullName>
    </alternativeName>
</protein>
<evidence type="ECO:0000256" key="2">
    <source>
        <dbReference type="ARBA" id="ARBA00003015"/>
    </source>
</evidence>
<organism evidence="8 9">
    <name type="scientific">Buchnera aphidicola</name>
    <name type="common">Melanaphis sacchari</name>
    <dbReference type="NCBI Taxonomy" id="2173854"/>
    <lineage>
        <taxon>Bacteria</taxon>
        <taxon>Pseudomonadati</taxon>
        <taxon>Pseudomonadota</taxon>
        <taxon>Gammaproteobacteria</taxon>
        <taxon>Enterobacterales</taxon>
        <taxon>Erwiniaceae</taxon>
        <taxon>Buchnera</taxon>
    </lineage>
</organism>
<sequence>MKNNIITPIYDKNGIFLRKNHSFICRSGRITKSQLKSIKKYWPLFGIDFQLIPLNFTSIFCSSSPVILEIGFGSGESLINNAINFPNKNFLGIEVYKSGIGSCLNYIKSYKINNLKIICYDAVEVIDKMILNNSLSKIQIFFPDPWPKYRHHKRRMIQASFLKKVLKKLIIGGILHIATDSGNYSDYILQTIKYIKNYIKLPKNKFFSELVMLRKATKFEKKAHSLGNKIFDLIFISQK</sequence>
<dbReference type="OrthoDB" id="9802090at2"/>
<dbReference type="Gene3D" id="3.40.50.150">
    <property type="entry name" value="Vaccinia Virus protein VP39"/>
    <property type="match status" value="1"/>
</dbReference>
<feature type="binding site" evidence="7">
    <location>
        <begin position="217"/>
        <end position="220"/>
    </location>
    <ligand>
        <name>substrate</name>
    </ligand>
</feature>
<evidence type="ECO:0000256" key="4">
    <source>
        <dbReference type="ARBA" id="ARBA00022679"/>
    </source>
</evidence>
<comment type="subunit">
    <text evidence="7">Monomer.</text>
</comment>
<feature type="binding site" evidence="7">
    <location>
        <position position="69"/>
    </location>
    <ligand>
        <name>S-adenosyl-L-methionine</name>
        <dbReference type="ChEBI" id="CHEBI:59789"/>
    </ligand>
</feature>
<gene>
    <name evidence="7" type="primary">trmB</name>
    <name evidence="8" type="ORF">DD681_00280</name>
</gene>
<evidence type="ECO:0000256" key="7">
    <source>
        <dbReference type="HAMAP-Rule" id="MF_01057"/>
    </source>
</evidence>
<feature type="binding site" evidence="7">
    <location>
        <position position="94"/>
    </location>
    <ligand>
        <name>S-adenosyl-L-methionine</name>
        <dbReference type="ChEBI" id="CHEBI:59789"/>
    </ligand>
</feature>
<accession>A0A2U8DEJ0</accession>
<dbReference type="InterPro" id="IPR055361">
    <property type="entry name" value="tRNA_methyltr_TrmB_bact"/>
</dbReference>
<evidence type="ECO:0000256" key="1">
    <source>
        <dbReference type="ARBA" id="ARBA00000142"/>
    </source>
</evidence>
<dbReference type="EC" id="2.1.1.33" evidence="7"/>
<comment type="similarity">
    <text evidence="7">Belongs to the class I-like SAM-binding methyltransferase superfamily. TrmB family.</text>
</comment>
<evidence type="ECO:0000256" key="3">
    <source>
        <dbReference type="ARBA" id="ARBA00022603"/>
    </source>
</evidence>
<proteinExistence type="inferred from homology"/>
<feature type="binding site" evidence="7">
    <location>
        <position position="180"/>
    </location>
    <ligand>
        <name>substrate</name>
    </ligand>
</feature>
<dbReference type="SUPFAM" id="SSF53335">
    <property type="entry name" value="S-adenosyl-L-methionine-dependent methyltransferases"/>
    <property type="match status" value="1"/>
</dbReference>
<dbReference type="InterPro" id="IPR029063">
    <property type="entry name" value="SAM-dependent_MTases_sf"/>
</dbReference>